<evidence type="ECO:0000313" key="2">
    <source>
        <dbReference type="Proteomes" id="UP001500416"/>
    </source>
</evidence>
<proteinExistence type="predicted"/>
<evidence type="ECO:0000313" key="1">
    <source>
        <dbReference type="EMBL" id="GAA0242591.1"/>
    </source>
</evidence>
<protein>
    <submittedName>
        <fullName evidence="1">Uncharacterized protein</fullName>
    </submittedName>
</protein>
<name>A0ABN0U8V0_9PSEU</name>
<dbReference type="Proteomes" id="UP001500416">
    <property type="component" value="Unassembled WGS sequence"/>
</dbReference>
<sequence length="49" mass="5257">MDLALSTGEGVARFDKGRYRAVKAAGADVVTDSPFELSQFLRAQGLLDL</sequence>
<comment type="caution">
    <text evidence="1">The sequence shown here is derived from an EMBL/GenBank/DDBJ whole genome shotgun (WGS) entry which is preliminary data.</text>
</comment>
<gene>
    <name evidence="1" type="ORF">GCM10010492_47270</name>
</gene>
<organism evidence="1 2">
    <name type="scientific">Saccharothrix mutabilis subsp. mutabilis</name>
    <dbReference type="NCBI Taxonomy" id="66855"/>
    <lineage>
        <taxon>Bacteria</taxon>
        <taxon>Bacillati</taxon>
        <taxon>Actinomycetota</taxon>
        <taxon>Actinomycetes</taxon>
        <taxon>Pseudonocardiales</taxon>
        <taxon>Pseudonocardiaceae</taxon>
        <taxon>Saccharothrix</taxon>
    </lineage>
</organism>
<dbReference type="EMBL" id="BAAABU010000011">
    <property type="protein sequence ID" value="GAA0242591.1"/>
    <property type="molecule type" value="Genomic_DNA"/>
</dbReference>
<accession>A0ABN0U8V0</accession>
<reference evidence="1 2" key="1">
    <citation type="journal article" date="2019" name="Int. J. Syst. Evol. Microbiol.">
        <title>The Global Catalogue of Microorganisms (GCM) 10K type strain sequencing project: providing services to taxonomists for standard genome sequencing and annotation.</title>
        <authorList>
            <consortium name="The Broad Institute Genomics Platform"/>
            <consortium name="The Broad Institute Genome Sequencing Center for Infectious Disease"/>
            <person name="Wu L."/>
            <person name="Ma J."/>
        </authorList>
    </citation>
    <scope>NUCLEOTIDE SEQUENCE [LARGE SCALE GENOMIC DNA]</scope>
    <source>
        <strain evidence="1 2">JCM 3380</strain>
    </source>
</reference>
<keyword evidence="2" id="KW-1185">Reference proteome</keyword>